<dbReference type="AlphaFoldDB" id="A0AAI7ZID1"/>
<accession>A0AAI7ZID1</accession>
<keyword evidence="2" id="KW-0472">Membrane</keyword>
<evidence type="ECO:0000256" key="2">
    <source>
        <dbReference type="SAM" id="Phobius"/>
    </source>
</evidence>
<dbReference type="EMBL" id="AE008923">
    <property type="protein sequence ID" value="AAM38663.1"/>
    <property type="molecule type" value="Genomic_DNA"/>
</dbReference>
<feature type="compositionally biased region" description="Basic and acidic residues" evidence="1">
    <location>
        <begin position="184"/>
        <end position="196"/>
    </location>
</feature>
<evidence type="ECO:0000256" key="1">
    <source>
        <dbReference type="SAM" id="MobiDB-lite"/>
    </source>
</evidence>
<keyword evidence="2" id="KW-0812">Transmembrane</keyword>
<gene>
    <name evidence="3" type="ordered locus">XAC3821</name>
</gene>
<feature type="transmembrane region" description="Helical" evidence="2">
    <location>
        <begin position="50"/>
        <end position="75"/>
    </location>
</feature>
<organism evidence="3 4">
    <name type="scientific">Xanthomonas axonopodis pv. citri (strain 306)</name>
    <dbReference type="NCBI Taxonomy" id="190486"/>
    <lineage>
        <taxon>Bacteria</taxon>
        <taxon>Pseudomonadati</taxon>
        <taxon>Pseudomonadota</taxon>
        <taxon>Gammaproteobacteria</taxon>
        <taxon>Lysobacterales</taxon>
        <taxon>Lysobacteraceae</taxon>
        <taxon>Xanthomonas</taxon>
    </lineage>
</organism>
<evidence type="ECO:0000313" key="4">
    <source>
        <dbReference type="Proteomes" id="UP000000576"/>
    </source>
</evidence>
<feature type="compositionally biased region" description="Acidic residues" evidence="1">
    <location>
        <begin position="169"/>
        <end position="183"/>
    </location>
</feature>
<proteinExistence type="predicted"/>
<sequence length="196" mass="20892">MSVARLRHHVASPASGHPMSSLPPPLPPLSSVPPAAPSRAAVVKKPLSSVAIGLIGVATCVVLFGTLVLGALIWLMSIGWSLFADQARSALQADAVVQEHIGHIRDMQVDLYRTSLAPGSDEFVFDVEGDRGTGRVHATWVSDGAEREILSTGVLTLRDGTEYTLPAETDVEESEMDTDTDTDTDFKTESAKSLEQ</sequence>
<reference evidence="3 4" key="1">
    <citation type="journal article" date="2002" name="Nature">
        <title>Comparison of the genomes of two Xanthomonas pathogens with differing host specificities.</title>
        <authorList>
            <person name="da Silva A.C."/>
            <person name="Ferro J.A."/>
            <person name="Reinach F.C."/>
            <person name="Farah C.S."/>
            <person name="Furlan L.R."/>
            <person name="Quaggio R.B."/>
            <person name="Monteiro-Vitorello C.B."/>
            <person name="Van Sluys M.A."/>
            <person name="Almeida N.F."/>
            <person name="Alves L.M."/>
            <person name="do Amaral A.M."/>
            <person name="Bertolini M.C."/>
            <person name="Camargo L.E."/>
            <person name="Camarotte G."/>
            <person name="Cannavan F."/>
            <person name="Cardozo J."/>
            <person name="Chambergo F."/>
            <person name="Ciapina L.P."/>
            <person name="Cicarelli R.M."/>
            <person name="Coutinho L.L."/>
            <person name="Cursino-Santos J.R."/>
            <person name="El-Dorry H."/>
            <person name="Faria J.B."/>
            <person name="Ferreira A.J."/>
            <person name="Ferreira R.C."/>
            <person name="Ferro M.I."/>
            <person name="Formighieri E.F."/>
            <person name="Franco M.C."/>
            <person name="Greggio C.C."/>
            <person name="Gruber A."/>
            <person name="Katsuyama A.M."/>
            <person name="Kishi L.T."/>
            <person name="Leite R.P."/>
            <person name="Lemos E.G."/>
            <person name="Lemos M.V."/>
            <person name="Locali E.C."/>
            <person name="Machado M.A."/>
            <person name="Madeira A.M."/>
            <person name="Martinez-Rossi N.M."/>
            <person name="Martins E.C."/>
            <person name="Meidanis J."/>
            <person name="Menck C.F."/>
            <person name="Miyaki C.Y."/>
            <person name="Moon D.H."/>
            <person name="Moreira L.M."/>
            <person name="Novo M.T."/>
            <person name="Okura V.K."/>
            <person name="Oliveira M.C."/>
            <person name="Oliveira V.R."/>
            <person name="Pereira H.A."/>
            <person name="Rossi A."/>
            <person name="Sena J.A."/>
            <person name="Silva C."/>
            <person name="de Souza R.F."/>
            <person name="Spinola L.A."/>
            <person name="Takita M.A."/>
            <person name="Tamura R.E."/>
            <person name="Teixeira E.C."/>
            <person name="Tezza R.I."/>
            <person name="Trindade dos Santos M."/>
            <person name="Truffi D."/>
            <person name="Tsai S.M."/>
            <person name="White F.F."/>
            <person name="Setubal J.C."/>
            <person name="Kitajima J.P."/>
        </authorList>
    </citation>
    <scope>NUCLEOTIDE SEQUENCE [LARGE SCALE GENOMIC DNA]</scope>
    <source>
        <strain evidence="3 4">306</strain>
    </source>
</reference>
<keyword evidence="2" id="KW-1133">Transmembrane helix</keyword>
<name>A0AAI7ZID1_XANAC</name>
<dbReference type="Proteomes" id="UP000000576">
    <property type="component" value="Chromosome"/>
</dbReference>
<feature type="region of interest" description="Disordered" evidence="1">
    <location>
        <begin position="167"/>
        <end position="196"/>
    </location>
</feature>
<dbReference type="KEGG" id="xac:XAC3821"/>
<protein>
    <submittedName>
        <fullName evidence="3">Uncharacterized protein</fullName>
    </submittedName>
</protein>
<evidence type="ECO:0000313" key="3">
    <source>
        <dbReference type="EMBL" id="AAM38663.1"/>
    </source>
</evidence>